<accession>A0A7F8QRU1</accession>
<dbReference type="Proteomes" id="UP000245341">
    <property type="component" value="Unplaced"/>
</dbReference>
<proteinExistence type="predicted"/>
<dbReference type="OrthoDB" id="423343at2759"/>
<dbReference type="CTD" id="79906"/>
<feature type="signal peptide" evidence="2">
    <location>
        <begin position="1"/>
        <end position="26"/>
    </location>
</feature>
<organism evidence="3 4">
    <name type="scientific">Leptonychotes weddellii</name>
    <name type="common">Weddell seal</name>
    <name type="synonym">Otaria weddellii</name>
    <dbReference type="NCBI Taxonomy" id="9713"/>
    <lineage>
        <taxon>Eukaryota</taxon>
        <taxon>Metazoa</taxon>
        <taxon>Chordata</taxon>
        <taxon>Craniata</taxon>
        <taxon>Vertebrata</taxon>
        <taxon>Euteleostomi</taxon>
        <taxon>Mammalia</taxon>
        <taxon>Eutheria</taxon>
        <taxon>Laurasiatheria</taxon>
        <taxon>Carnivora</taxon>
        <taxon>Caniformia</taxon>
        <taxon>Pinnipedia</taxon>
        <taxon>Phocidae</taxon>
        <taxon>Monachinae</taxon>
        <taxon>Lobodontini</taxon>
        <taxon>Leptonychotes</taxon>
    </lineage>
</organism>
<evidence type="ECO:0000313" key="3">
    <source>
        <dbReference type="Proteomes" id="UP000245341"/>
    </source>
</evidence>
<name>A0A7F8QRU1_LEPWE</name>
<reference evidence="4" key="1">
    <citation type="submission" date="2025-08" db="UniProtKB">
        <authorList>
            <consortium name="RefSeq"/>
        </authorList>
    </citation>
    <scope>IDENTIFICATION</scope>
    <source>
        <tissue evidence="4">Liver</tissue>
    </source>
</reference>
<gene>
    <name evidence="4" type="primary">MORN1</name>
</gene>
<evidence type="ECO:0000313" key="4">
    <source>
        <dbReference type="RefSeq" id="XP_030883018.1"/>
    </source>
</evidence>
<feature type="region of interest" description="Disordered" evidence="1">
    <location>
        <begin position="105"/>
        <end position="152"/>
    </location>
</feature>
<protein>
    <submittedName>
        <fullName evidence="4">MORN repeat-containing protein 1</fullName>
    </submittedName>
</protein>
<keyword evidence="3" id="KW-1185">Reference proteome</keyword>
<feature type="chain" id="PRO_5028893219" evidence="2">
    <location>
        <begin position="27"/>
        <end position="183"/>
    </location>
</feature>
<dbReference type="AlphaFoldDB" id="A0A7F8QRU1"/>
<evidence type="ECO:0000256" key="1">
    <source>
        <dbReference type="SAM" id="MobiDB-lite"/>
    </source>
</evidence>
<dbReference type="RefSeq" id="XP_030883018.1">
    <property type="nucleotide sequence ID" value="XM_031027158.1"/>
</dbReference>
<evidence type="ECO:0000256" key="2">
    <source>
        <dbReference type="SAM" id="SignalP"/>
    </source>
</evidence>
<sequence length="183" mass="19695">MNWFQGLDSGPSLILLSGCWLSFCTGPRVHMTRPCAECLGSVDKGDRGEDGRVLKISAGVRYVQLPAYSEVSFFKVDKDNREPPIQTPFGFDCIAYPLRSPKSGGLEPRAALESAGDPPLLTGDLEPALPSDTSRGQRDMPSGLPGWHSSDLHTCPGVRKGPLCFCSSHGDRSTPERSGGHSH</sequence>
<keyword evidence="2" id="KW-0732">Signal</keyword>
<dbReference type="GeneID" id="115940634"/>
<dbReference type="KEGG" id="lww:115940634"/>